<organism evidence="2 3">
    <name type="scientific">Catellatospora citrea</name>
    <dbReference type="NCBI Taxonomy" id="53366"/>
    <lineage>
        <taxon>Bacteria</taxon>
        <taxon>Bacillati</taxon>
        <taxon>Actinomycetota</taxon>
        <taxon>Actinomycetes</taxon>
        <taxon>Micromonosporales</taxon>
        <taxon>Micromonosporaceae</taxon>
        <taxon>Catellatospora</taxon>
    </lineage>
</organism>
<sequence>MTWQSFGRWLAVLMLLGGCACCCGSAGPIGFAPDLADTDVVGTWTSEEGARLVLRADHTFSTHSLGDCADADGDHAPGTDGEGLWTLDEPELLNPYQQLNLAYHPYGEMLQNWGAQDDEIVYVFGDTDSGGVCFFTRDETGSR</sequence>
<feature type="chain" id="PRO_5038777236" description="Lipoprotein" evidence="1">
    <location>
        <begin position="26"/>
        <end position="143"/>
    </location>
</feature>
<reference evidence="2 3" key="1">
    <citation type="submission" date="2021-01" db="EMBL/GenBank/DDBJ databases">
        <title>Whole genome shotgun sequence of Catellatospora citrea NBRC 14495.</title>
        <authorList>
            <person name="Komaki H."/>
            <person name="Tamura T."/>
        </authorList>
    </citation>
    <scope>NUCLEOTIDE SEQUENCE [LARGE SCALE GENOMIC DNA]</scope>
    <source>
        <strain evidence="2 3">NBRC 14495</strain>
    </source>
</reference>
<keyword evidence="1" id="KW-0732">Signal</keyword>
<accession>A0A8J3KTK2</accession>
<protein>
    <recommendedName>
        <fullName evidence="4">Lipoprotein</fullName>
    </recommendedName>
</protein>
<evidence type="ECO:0000313" key="3">
    <source>
        <dbReference type="Proteomes" id="UP000659904"/>
    </source>
</evidence>
<dbReference type="Proteomes" id="UP000659904">
    <property type="component" value="Unassembled WGS sequence"/>
</dbReference>
<name>A0A8J3KTK2_9ACTN</name>
<dbReference type="EMBL" id="BONH01000064">
    <property type="protein sequence ID" value="GIG02931.1"/>
    <property type="molecule type" value="Genomic_DNA"/>
</dbReference>
<gene>
    <name evidence="2" type="ORF">Cci01nite_80240</name>
</gene>
<keyword evidence="3" id="KW-1185">Reference proteome</keyword>
<comment type="caution">
    <text evidence="2">The sequence shown here is derived from an EMBL/GenBank/DDBJ whole genome shotgun (WGS) entry which is preliminary data.</text>
</comment>
<evidence type="ECO:0000256" key="1">
    <source>
        <dbReference type="SAM" id="SignalP"/>
    </source>
</evidence>
<dbReference type="AlphaFoldDB" id="A0A8J3KTK2"/>
<evidence type="ECO:0008006" key="4">
    <source>
        <dbReference type="Google" id="ProtNLM"/>
    </source>
</evidence>
<proteinExistence type="predicted"/>
<feature type="signal peptide" evidence="1">
    <location>
        <begin position="1"/>
        <end position="25"/>
    </location>
</feature>
<evidence type="ECO:0000313" key="2">
    <source>
        <dbReference type="EMBL" id="GIG02931.1"/>
    </source>
</evidence>